<evidence type="ECO:0000256" key="4">
    <source>
        <dbReference type="ARBA" id="ARBA00022777"/>
    </source>
</evidence>
<dbReference type="AlphaFoldDB" id="A0A2P4ZW11"/>
<dbReference type="InterPro" id="IPR011009">
    <property type="entry name" value="Kinase-like_dom_sf"/>
</dbReference>
<evidence type="ECO:0000256" key="1">
    <source>
        <dbReference type="ARBA" id="ARBA00022527"/>
    </source>
</evidence>
<accession>A0A2P4ZW11</accession>
<dbReference type="Gene3D" id="1.10.510.10">
    <property type="entry name" value="Transferase(Phosphotransferase) domain 1"/>
    <property type="match status" value="1"/>
</dbReference>
<dbReference type="InterPro" id="IPR051175">
    <property type="entry name" value="CLK_kinases"/>
</dbReference>
<dbReference type="GO" id="GO:0005634">
    <property type="term" value="C:nucleus"/>
    <property type="evidence" value="ECO:0007669"/>
    <property type="project" value="TreeGrafter"/>
</dbReference>
<dbReference type="InterPro" id="IPR000719">
    <property type="entry name" value="Prot_kinase_dom"/>
</dbReference>
<evidence type="ECO:0000256" key="2">
    <source>
        <dbReference type="ARBA" id="ARBA00022679"/>
    </source>
</evidence>
<dbReference type="STRING" id="398673.A0A2P4ZW11"/>
<dbReference type="RefSeq" id="XP_018666597.1">
    <property type="nucleotide sequence ID" value="XM_018800455.1"/>
</dbReference>
<gene>
    <name evidence="7" type="ORF">TGAM01_v202966</name>
</gene>
<keyword evidence="3" id="KW-0547">Nucleotide-binding</keyword>
<keyword evidence="2" id="KW-0808">Transferase</keyword>
<dbReference type="PROSITE" id="PS50011">
    <property type="entry name" value="PROTEIN_KINASE_DOM"/>
    <property type="match status" value="1"/>
</dbReference>
<dbReference type="EMBL" id="JPDN02000007">
    <property type="protein sequence ID" value="PON28472.1"/>
    <property type="molecule type" value="Genomic_DNA"/>
</dbReference>
<dbReference type="SMART" id="SM00220">
    <property type="entry name" value="S_TKc"/>
    <property type="match status" value="1"/>
</dbReference>
<proteinExistence type="predicted"/>
<keyword evidence="5" id="KW-0067">ATP-binding</keyword>
<evidence type="ECO:0000259" key="6">
    <source>
        <dbReference type="PROSITE" id="PS50011"/>
    </source>
</evidence>
<feature type="domain" description="Protein kinase" evidence="6">
    <location>
        <begin position="38"/>
        <end position="355"/>
    </location>
</feature>
<dbReference type="GO" id="GO:0004674">
    <property type="term" value="F:protein serine/threonine kinase activity"/>
    <property type="evidence" value="ECO:0007669"/>
    <property type="project" value="UniProtKB-KW"/>
</dbReference>
<dbReference type="GO" id="GO:0005524">
    <property type="term" value="F:ATP binding"/>
    <property type="evidence" value="ECO:0007669"/>
    <property type="project" value="UniProtKB-KW"/>
</dbReference>
<dbReference type="PANTHER" id="PTHR45646">
    <property type="entry name" value="SERINE/THREONINE-PROTEIN KINASE DOA-RELATED"/>
    <property type="match status" value="1"/>
</dbReference>
<dbReference type="GO" id="GO:0043484">
    <property type="term" value="P:regulation of RNA splicing"/>
    <property type="evidence" value="ECO:0007669"/>
    <property type="project" value="TreeGrafter"/>
</dbReference>
<dbReference type="Proteomes" id="UP000054821">
    <property type="component" value="Unassembled WGS sequence"/>
</dbReference>
<keyword evidence="8" id="KW-1185">Reference proteome</keyword>
<evidence type="ECO:0000256" key="3">
    <source>
        <dbReference type="ARBA" id="ARBA00022741"/>
    </source>
</evidence>
<comment type="caution">
    <text evidence="7">The sequence shown here is derived from an EMBL/GenBank/DDBJ whole genome shotgun (WGS) entry which is preliminary data.</text>
</comment>
<name>A0A2P4ZW11_9HYPO</name>
<dbReference type="Pfam" id="PF00069">
    <property type="entry name" value="Pkinase"/>
    <property type="match status" value="2"/>
</dbReference>
<dbReference type="PANTHER" id="PTHR45646:SF11">
    <property type="entry name" value="SERINE_THREONINE-PROTEIN KINASE DOA"/>
    <property type="match status" value="1"/>
</dbReference>
<evidence type="ECO:0000256" key="5">
    <source>
        <dbReference type="ARBA" id="ARBA00022840"/>
    </source>
</evidence>
<reference evidence="7 8" key="1">
    <citation type="journal article" date="2016" name="Genome Announc.">
        <title>Draft Whole-Genome Sequence of Trichoderma gamsii T6085, a Promising Biocontrol Agent of Fusarium Head Blight on Wheat.</title>
        <authorList>
            <person name="Baroncelli R."/>
            <person name="Zapparata A."/>
            <person name="Piaggeschi G."/>
            <person name="Sarrocco S."/>
            <person name="Vannacci G."/>
        </authorList>
    </citation>
    <scope>NUCLEOTIDE SEQUENCE [LARGE SCALE GENOMIC DNA]</scope>
    <source>
        <strain evidence="7 8">T6085</strain>
    </source>
</reference>
<keyword evidence="4 7" id="KW-0418">Kinase</keyword>
<dbReference type="GeneID" id="29980538"/>
<sequence>MIDQFQYSIGVPAEELSGYGPGGYHPVHLGDTLDDGRYRILNKLGFGSYSTVWLARDEENKTNVSIKIVVAEQSRKHNHELEILQAIKQNGNPAHPGHRHVSHLLSSFYHEGPNGRHLCIVLELLGPKTSSIAEGQPNYRFTGRLARRISSQLLLAVDYLRVCGVAHGDIHMGNVLFRLSNVNKTLTIDDPQIGKVSKKDGSPNEKGVPDYLVEPAEYGYGKGELLGEIQLVDFGESFFLSNPPKSIHTPMSFHPPELVFRRPITEAVDIWNLGCTTYELVIGRSPLEAFMDDRELIPQFQKVLGGLPEQWIQEGLETGVLEEKPDASDAEYFLPLEEQIQKQYANGYDKETLDL</sequence>
<keyword evidence="1" id="KW-0723">Serine/threonine-protein kinase</keyword>
<evidence type="ECO:0000313" key="8">
    <source>
        <dbReference type="Proteomes" id="UP000054821"/>
    </source>
</evidence>
<organism evidence="7 8">
    <name type="scientific">Trichoderma gamsii</name>
    <dbReference type="NCBI Taxonomy" id="398673"/>
    <lineage>
        <taxon>Eukaryota</taxon>
        <taxon>Fungi</taxon>
        <taxon>Dikarya</taxon>
        <taxon>Ascomycota</taxon>
        <taxon>Pezizomycotina</taxon>
        <taxon>Sordariomycetes</taxon>
        <taxon>Hypocreomycetidae</taxon>
        <taxon>Hypocreales</taxon>
        <taxon>Hypocreaceae</taxon>
        <taxon>Trichoderma</taxon>
    </lineage>
</organism>
<dbReference type="Gene3D" id="3.30.200.20">
    <property type="entry name" value="Phosphorylase Kinase, domain 1"/>
    <property type="match status" value="1"/>
</dbReference>
<protein>
    <submittedName>
        <fullName evidence="7">CMGC/SRPK protein kinase</fullName>
    </submittedName>
</protein>
<dbReference type="SUPFAM" id="SSF56112">
    <property type="entry name" value="Protein kinase-like (PK-like)"/>
    <property type="match status" value="1"/>
</dbReference>
<evidence type="ECO:0000313" key="7">
    <source>
        <dbReference type="EMBL" id="PON28472.1"/>
    </source>
</evidence>